<accession>X1H4B5</accession>
<dbReference type="EMBL" id="BARU01023336">
    <property type="protein sequence ID" value="GAH51935.1"/>
    <property type="molecule type" value="Genomic_DNA"/>
</dbReference>
<organism evidence="1">
    <name type="scientific">marine sediment metagenome</name>
    <dbReference type="NCBI Taxonomy" id="412755"/>
    <lineage>
        <taxon>unclassified sequences</taxon>
        <taxon>metagenomes</taxon>
        <taxon>ecological metagenomes</taxon>
    </lineage>
</organism>
<protein>
    <submittedName>
        <fullName evidence="1">Uncharacterized protein</fullName>
    </submittedName>
</protein>
<name>X1H4B5_9ZZZZ</name>
<dbReference type="AlphaFoldDB" id="X1H4B5"/>
<feature type="non-terminal residue" evidence="1">
    <location>
        <position position="1"/>
    </location>
</feature>
<gene>
    <name evidence="1" type="ORF">S03H2_37885</name>
</gene>
<proteinExistence type="predicted"/>
<reference evidence="1" key="1">
    <citation type="journal article" date="2014" name="Front. Microbiol.">
        <title>High frequency of phylogenetically diverse reductive dehalogenase-homologous genes in deep subseafloor sedimentary metagenomes.</title>
        <authorList>
            <person name="Kawai M."/>
            <person name="Futagami T."/>
            <person name="Toyoda A."/>
            <person name="Takaki Y."/>
            <person name="Nishi S."/>
            <person name="Hori S."/>
            <person name="Arai W."/>
            <person name="Tsubouchi T."/>
            <person name="Morono Y."/>
            <person name="Uchiyama I."/>
            <person name="Ito T."/>
            <person name="Fujiyama A."/>
            <person name="Inagaki F."/>
            <person name="Takami H."/>
        </authorList>
    </citation>
    <scope>NUCLEOTIDE SEQUENCE</scope>
    <source>
        <strain evidence="1">Expedition CK06-06</strain>
    </source>
</reference>
<evidence type="ECO:0000313" key="1">
    <source>
        <dbReference type="EMBL" id="GAH51935.1"/>
    </source>
</evidence>
<sequence>QGLYEKEAAVTWKAICEAWIKDDFAGRMPTIAVIDRMRQILWDEPFFVQWAARPEKQI</sequence>
<comment type="caution">
    <text evidence="1">The sequence shown here is derived from an EMBL/GenBank/DDBJ whole genome shotgun (WGS) entry which is preliminary data.</text>
</comment>